<keyword evidence="4" id="KW-1185">Reference proteome</keyword>
<dbReference type="AlphaFoldDB" id="A0A3N4Z475"/>
<reference evidence="3 4" key="1">
    <citation type="submission" date="2018-11" db="EMBL/GenBank/DDBJ databases">
        <title>Sequencing the genomes of 1000 actinobacteria strains.</title>
        <authorList>
            <person name="Klenk H.-P."/>
        </authorList>
    </citation>
    <scope>NUCLEOTIDE SEQUENCE [LARGE SCALE GENOMIC DNA]</scope>
    <source>
        <strain evidence="3 4">DSM 14418</strain>
    </source>
</reference>
<evidence type="ECO:0000256" key="1">
    <source>
        <dbReference type="SAM" id="MobiDB-lite"/>
    </source>
</evidence>
<dbReference type="Proteomes" id="UP000280726">
    <property type="component" value="Unassembled WGS sequence"/>
</dbReference>
<evidence type="ECO:0000259" key="2">
    <source>
        <dbReference type="Pfam" id="PF08751"/>
    </source>
</evidence>
<dbReference type="SUPFAM" id="SSF52540">
    <property type="entry name" value="P-loop containing nucleoside triphosphate hydrolases"/>
    <property type="match status" value="2"/>
</dbReference>
<protein>
    <submittedName>
        <fullName evidence="3">TrwC relaxase</fullName>
    </submittedName>
</protein>
<dbReference type="EMBL" id="RKRA01000001">
    <property type="protein sequence ID" value="RPF26664.1"/>
    <property type="molecule type" value="Genomic_DNA"/>
</dbReference>
<gene>
    <name evidence="3" type="ORF">EDD32_1112</name>
</gene>
<dbReference type="OrthoDB" id="4524286at2"/>
<dbReference type="Gene3D" id="2.30.30.940">
    <property type="match status" value="1"/>
</dbReference>
<organism evidence="3 4">
    <name type="scientific">Georgenia muralis</name>
    <dbReference type="NCBI Taxonomy" id="154117"/>
    <lineage>
        <taxon>Bacteria</taxon>
        <taxon>Bacillati</taxon>
        <taxon>Actinomycetota</taxon>
        <taxon>Actinomycetes</taxon>
        <taxon>Micrococcales</taxon>
        <taxon>Bogoriellaceae</taxon>
        <taxon>Georgenia</taxon>
    </lineage>
</organism>
<dbReference type="Pfam" id="PF08751">
    <property type="entry name" value="TrwC"/>
    <property type="match status" value="1"/>
</dbReference>
<dbReference type="Pfam" id="PF13604">
    <property type="entry name" value="AAA_30"/>
    <property type="match status" value="1"/>
</dbReference>
<feature type="compositionally biased region" description="Low complexity" evidence="1">
    <location>
        <begin position="840"/>
        <end position="853"/>
    </location>
</feature>
<dbReference type="NCBIfam" id="NF041492">
    <property type="entry name" value="MobF"/>
    <property type="match status" value="1"/>
</dbReference>
<evidence type="ECO:0000313" key="4">
    <source>
        <dbReference type="Proteomes" id="UP000280726"/>
    </source>
</evidence>
<name>A0A3N4Z475_9MICO</name>
<feature type="region of interest" description="Disordered" evidence="1">
    <location>
        <begin position="816"/>
        <end position="853"/>
    </location>
</feature>
<dbReference type="CDD" id="cd18809">
    <property type="entry name" value="SF1_C_RecD"/>
    <property type="match status" value="1"/>
</dbReference>
<sequence>MHGGMKVYRGAAAAARHYVEADRSRADDYYLAEGSGVAMRFVASPDGVDRRDDMDGDTYEKWVAGIDVETGAVKGRLRTDEHAVRFIEVTVNGPKTWSLAAALHPEVAAAYDAAQMSAAEEIIGWLASHATTRVGSRGRQVQVPVEQIEGAVVRHFTSRAGDPHRHLHLQINARVFADGVWRGIHTVGVRDSLEAINGIGHAAMMTDPGFRAALASHGLTLDANTGEVVELAPYAGAFSARARQIETNVDTYEAHWRGDHPGEEPGPALRQAWDRRAWADARPDKVVPTSGEDLRQRWVEELQELGCRPPGLAGAASSVAGRPAMLRPGLLDRNALVDLALVRLGARRSAWNAADARGEAERLIAAIGGAVDGTVRRELAEDLTSRIVAASRPLLGRTDVPEHIRALTSTDVLAVEHEIVDRVARRAENKWITVVEGAAGPGKTTRLAATREAVEAKGYRMLMVTPTRKAAQVAASEVGTSAHSVAWLLHQHGFRWDDDGTWKRVAATPSPSARLHRGDLLVVDEAGMLDQDTARALLCLADETRARVMLVGDRHQLPAVGRGGVLDLAIRYAPDRVTQLDTVRRFADPAYAELSLRMRTGENPGDVFDELVRRGDVVIHASDVERQQALAVRTTYGELVVADTREQVAKINNLAHQVRKAMGEVTDRVVTASGERIGVGDRIATRRNDHDADVANRETWTVIACDGGALTVHGEAGRRVLPPEYVRANVELAYATTAYGAQGATVPVSHVLIGEHTGAASGYVGMTRGRERNVAHVVAESVQEARSQWVAVFGRDRADLGPAHARVAAADAVDRYGPNAPVRPAPPRVAGSRHADGYGRRSPASPRGRSLGL</sequence>
<comment type="caution">
    <text evidence="3">The sequence shown here is derived from an EMBL/GenBank/DDBJ whole genome shotgun (WGS) entry which is preliminary data.</text>
</comment>
<proteinExistence type="predicted"/>
<dbReference type="InterPro" id="IPR027417">
    <property type="entry name" value="P-loop_NTPase"/>
</dbReference>
<dbReference type="Gene3D" id="3.40.50.300">
    <property type="entry name" value="P-loop containing nucleotide triphosphate hydrolases"/>
    <property type="match status" value="2"/>
</dbReference>
<accession>A0A3N4Z475</accession>
<dbReference type="InterPro" id="IPR014862">
    <property type="entry name" value="TrwC"/>
</dbReference>
<dbReference type="SUPFAM" id="SSF55464">
    <property type="entry name" value="Origin of replication-binding domain, RBD-like"/>
    <property type="match status" value="1"/>
</dbReference>
<feature type="domain" description="TrwC relaxase" evidence="2">
    <location>
        <begin position="13"/>
        <end position="304"/>
    </location>
</feature>
<evidence type="ECO:0000313" key="3">
    <source>
        <dbReference type="EMBL" id="RPF26664.1"/>
    </source>
</evidence>